<dbReference type="AlphaFoldDB" id="A0A437DJC5"/>
<reference evidence="8 9" key="1">
    <citation type="submission" date="2018-11" db="EMBL/GenBank/DDBJ databases">
        <authorList>
            <person name="Lopez-Roques C."/>
            <person name="Donnadieu C."/>
            <person name="Bouchez O."/>
            <person name="Klopp C."/>
            <person name="Cabau C."/>
            <person name="Zahm M."/>
        </authorList>
    </citation>
    <scope>NUCLEOTIDE SEQUENCE [LARGE SCALE GENOMIC DNA]</scope>
    <source>
        <strain evidence="8">RS831</strain>
        <tissue evidence="8">Whole body</tissue>
    </source>
</reference>
<evidence type="ECO:0000256" key="6">
    <source>
        <dbReference type="SAM" id="MobiDB-lite"/>
    </source>
</evidence>
<keyword evidence="4" id="KW-0430">Lectin</keyword>
<organism evidence="8 9">
    <name type="scientific">Oryzias javanicus</name>
    <name type="common">Javanese ricefish</name>
    <name type="synonym">Aplocheilus javanicus</name>
    <dbReference type="NCBI Taxonomy" id="123683"/>
    <lineage>
        <taxon>Eukaryota</taxon>
        <taxon>Metazoa</taxon>
        <taxon>Chordata</taxon>
        <taxon>Craniata</taxon>
        <taxon>Vertebrata</taxon>
        <taxon>Euteleostomi</taxon>
        <taxon>Actinopterygii</taxon>
        <taxon>Neopterygii</taxon>
        <taxon>Teleostei</taxon>
        <taxon>Neoteleostei</taxon>
        <taxon>Acanthomorphata</taxon>
        <taxon>Ovalentaria</taxon>
        <taxon>Atherinomorphae</taxon>
        <taxon>Beloniformes</taxon>
        <taxon>Adrianichthyidae</taxon>
        <taxon>Oryziinae</taxon>
        <taxon>Oryzias</taxon>
    </lineage>
</organism>
<proteinExistence type="predicted"/>
<dbReference type="SMART" id="SM01225">
    <property type="entry name" value="G8"/>
    <property type="match status" value="1"/>
</dbReference>
<dbReference type="GO" id="GO:0030246">
    <property type="term" value="F:carbohydrate binding"/>
    <property type="evidence" value="ECO:0007669"/>
    <property type="project" value="UniProtKB-KW"/>
</dbReference>
<dbReference type="InterPro" id="IPR039477">
    <property type="entry name" value="ILEI/PANDER_dom"/>
</dbReference>
<dbReference type="PROSITE" id="PS51484">
    <property type="entry name" value="G8"/>
    <property type="match status" value="1"/>
</dbReference>
<sequence>MQILPALRLHRLHRTSEFCCCSTSGCGKFVVPLSSSDVCSSVQVSRHEVRGVLLVVLLPSICSVCPDREPGLQPWLPGHSEEHHVTIGSGQNVLLTASATVHSIQILNGGKLVVADSNRPILLRTRSILVGNGGGLHVGSPDCPYRGNFTISLFGRLDSGEDAHAYFGRKFLGVARGGTLEIHGRPKLSWTFLNATLHPGGPPPELPAAAELGEPRRPGARDPPGQRGVLQADRFDTHRSQDESRRLAEFVGRLEAGLIVVMLVNDEASKNLEESARGGCPSWGVDTSREDSWTFIVKKGDPSSAVEDHSLYGGVRALPQAKSVAVFESRSGKRFRVTASSQWLQEAEWSDCSPLDIQAQTVDGVPSNQTGDVIHKNDKNYGFVCLNRDQPHGSCHNYRVRFLCGKEVQPRAFVSVDTLSGDSILELADEPLGWESGDRVVVASSDFSMHQAEEFTLMPCPQCSEHQVKVKGQARFVHLGGLVDGWTCGRRWAC</sequence>
<dbReference type="InterPro" id="IPR019316">
    <property type="entry name" value="G8_domain"/>
</dbReference>
<evidence type="ECO:0000259" key="7">
    <source>
        <dbReference type="PROSITE" id="PS51484"/>
    </source>
</evidence>
<dbReference type="OrthoDB" id="120976at2759"/>
<feature type="region of interest" description="Disordered" evidence="6">
    <location>
        <begin position="199"/>
        <end position="242"/>
    </location>
</feature>
<accession>A0A437DJC5</accession>
<reference evidence="8 9" key="2">
    <citation type="submission" date="2019-01" db="EMBL/GenBank/DDBJ databases">
        <title>A chromosome length genome reference of the Java medaka (oryzias javanicus).</title>
        <authorList>
            <person name="Herpin A."/>
            <person name="Takehana Y."/>
            <person name="Naruse K."/>
            <person name="Ansai S."/>
            <person name="Kawaguchi M."/>
        </authorList>
    </citation>
    <scope>NUCLEOTIDE SEQUENCE [LARGE SCALE GENOMIC DNA]</scope>
    <source>
        <strain evidence="8">RS831</strain>
        <tissue evidence="8">Whole body</tissue>
    </source>
</reference>
<evidence type="ECO:0000256" key="2">
    <source>
        <dbReference type="ARBA" id="ARBA00022525"/>
    </source>
</evidence>
<keyword evidence="3" id="KW-0732">Signal</keyword>
<dbReference type="PANTHER" id="PTHR15535:SF15">
    <property type="entry name" value="CELL MIGRATION-INDUCING AND HYALURONAN-BINDING PROTEIN"/>
    <property type="match status" value="1"/>
</dbReference>
<evidence type="ECO:0000256" key="5">
    <source>
        <dbReference type="ARBA" id="ARBA00023180"/>
    </source>
</evidence>
<evidence type="ECO:0000256" key="4">
    <source>
        <dbReference type="ARBA" id="ARBA00022734"/>
    </source>
</evidence>
<protein>
    <recommendedName>
        <fullName evidence="7">G8 domain-containing protein</fullName>
    </recommendedName>
</protein>
<evidence type="ECO:0000313" key="9">
    <source>
        <dbReference type="Proteomes" id="UP000283210"/>
    </source>
</evidence>
<dbReference type="GO" id="GO:0005576">
    <property type="term" value="C:extracellular region"/>
    <property type="evidence" value="ECO:0007669"/>
    <property type="project" value="UniProtKB-SubCell"/>
</dbReference>
<keyword evidence="5" id="KW-0325">Glycoprotein</keyword>
<dbReference type="PANTHER" id="PTHR15535">
    <property type="entry name" value="TRANSMEMBRANE PROTEIN 2-RELATED"/>
    <property type="match status" value="1"/>
</dbReference>
<feature type="domain" description="G8" evidence="7">
    <location>
        <begin position="73"/>
        <end position="195"/>
    </location>
</feature>
<evidence type="ECO:0000313" key="8">
    <source>
        <dbReference type="EMBL" id="RVE74997.1"/>
    </source>
</evidence>
<dbReference type="Proteomes" id="UP000283210">
    <property type="component" value="Chromosome 3"/>
</dbReference>
<dbReference type="Pfam" id="PF15711">
    <property type="entry name" value="ILEI"/>
    <property type="match status" value="1"/>
</dbReference>
<dbReference type="InterPro" id="IPR052252">
    <property type="entry name" value="CEMIP/CEMIP2"/>
</dbReference>
<name>A0A437DJC5_ORYJA</name>
<evidence type="ECO:0000256" key="3">
    <source>
        <dbReference type="ARBA" id="ARBA00022729"/>
    </source>
</evidence>
<dbReference type="InterPro" id="IPR025155">
    <property type="entry name" value="WxxW_domain"/>
</dbReference>
<comment type="subcellular location">
    <subcellularLocation>
        <location evidence="1">Secreted</location>
    </subcellularLocation>
</comment>
<gene>
    <name evidence="8" type="ORF">OJAV_G00027660</name>
</gene>
<evidence type="ECO:0000256" key="1">
    <source>
        <dbReference type="ARBA" id="ARBA00004613"/>
    </source>
</evidence>
<dbReference type="Pfam" id="PF13330">
    <property type="entry name" value="Mucin2_WxxW"/>
    <property type="match status" value="1"/>
</dbReference>
<dbReference type="Pfam" id="PF10162">
    <property type="entry name" value="G8"/>
    <property type="match status" value="1"/>
</dbReference>
<keyword evidence="9" id="KW-1185">Reference proteome</keyword>
<feature type="compositionally biased region" description="Basic and acidic residues" evidence="6">
    <location>
        <begin position="233"/>
        <end position="242"/>
    </location>
</feature>
<dbReference type="EMBL" id="CM012439">
    <property type="protein sequence ID" value="RVE74997.1"/>
    <property type="molecule type" value="Genomic_DNA"/>
</dbReference>
<keyword evidence="2" id="KW-0964">Secreted</keyword>